<proteinExistence type="predicted"/>
<dbReference type="Proteomes" id="UP001258315">
    <property type="component" value="Unassembled WGS sequence"/>
</dbReference>
<organism evidence="1 2">
    <name type="scientific">Mucilaginibacter terrae</name>
    <dbReference type="NCBI Taxonomy" id="1955052"/>
    <lineage>
        <taxon>Bacteria</taxon>
        <taxon>Pseudomonadati</taxon>
        <taxon>Bacteroidota</taxon>
        <taxon>Sphingobacteriia</taxon>
        <taxon>Sphingobacteriales</taxon>
        <taxon>Sphingobacteriaceae</taxon>
        <taxon>Mucilaginibacter</taxon>
    </lineage>
</organism>
<protein>
    <recommendedName>
        <fullName evidence="3">50S ribosomal protein L29</fullName>
    </recommendedName>
</protein>
<keyword evidence="2" id="KW-1185">Reference proteome</keyword>
<dbReference type="EMBL" id="JAVLVU010000001">
    <property type="protein sequence ID" value="MDT3402997.1"/>
    <property type="molecule type" value="Genomic_DNA"/>
</dbReference>
<name>A0ABU3GVL2_9SPHI</name>
<accession>A0ABU3GVL2</accession>
<evidence type="ECO:0000313" key="1">
    <source>
        <dbReference type="EMBL" id="MDT3402997.1"/>
    </source>
</evidence>
<reference evidence="2" key="1">
    <citation type="submission" date="2023-07" db="EMBL/GenBank/DDBJ databases">
        <title>Functional and genomic diversity of the sorghum phyllosphere microbiome.</title>
        <authorList>
            <person name="Shade A."/>
        </authorList>
    </citation>
    <scope>NUCLEOTIDE SEQUENCE [LARGE SCALE GENOMIC DNA]</scope>
    <source>
        <strain evidence="2">SORGH_AS_0422</strain>
    </source>
</reference>
<sequence>MKNTQQITEAKLLKKFDMDLRNILMADLKVLKSKSQFVNKQLVAAA</sequence>
<dbReference type="RefSeq" id="WP_311949707.1">
    <property type="nucleotide sequence ID" value="NZ_JAVLVU010000001.1"/>
</dbReference>
<evidence type="ECO:0000313" key="2">
    <source>
        <dbReference type="Proteomes" id="UP001258315"/>
    </source>
</evidence>
<comment type="caution">
    <text evidence="1">The sequence shown here is derived from an EMBL/GenBank/DDBJ whole genome shotgun (WGS) entry which is preliminary data.</text>
</comment>
<gene>
    <name evidence="1" type="ORF">QE417_002069</name>
</gene>
<evidence type="ECO:0008006" key="3">
    <source>
        <dbReference type="Google" id="ProtNLM"/>
    </source>
</evidence>